<gene>
    <name evidence="2" type="ORF">SDC9_77317</name>
</gene>
<comment type="caution">
    <text evidence="2">The sequence shown here is derived from an EMBL/GenBank/DDBJ whole genome shotgun (WGS) entry which is preliminary data.</text>
</comment>
<proteinExistence type="predicted"/>
<reference evidence="2" key="1">
    <citation type="submission" date="2019-08" db="EMBL/GenBank/DDBJ databases">
        <authorList>
            <person name="Kucharzyk K."/>
            <person name="Murdoch R.W."/>
            <person name="Higgins S."/>
            <person name="Loffler F."/>
        </authorList>
    </citation>
    <scope>NUCLEOTIDE SEQUENCE</scope>
</reference>
<feature type="region of interest" description="Disordered" evidence="1">
    <location>
        <begin position="32"/>
        <end position="54"/>
    </location>
</feature>
<sequence>MRQADGEKERVSTRGDLASEVKKKYSEGWCSNNELREVSRGHSTRKKMGRAEQS</sequence>
<organism evidence="2">
    <name type="scientific">bioreactor metagenome</name>
    <dbReference type="NCBI Taxonomy" id="1076179"/>
    <lineage>
        <taxon>unclassified sequences</taxon>
        <taxon>metagenomes</taxon>
        <taxon>ecological metagenomes</taxon>
    </lineage>
</organism>
<name>A0A644YR47_9ZZZZ</name>
<protein>
    <submittedName>
        <fullName evidence="2">Uncharacterized protein</fullName>
    </submittedName>
</protein>
<dbReference type="EMBL" id="VSSQ01005883">
    <property type="protein sequence ID" value="MPM30767.1"/>
    <property type="molecule type" value="Genomic_DNA"/>
</dbReference>
<dbReference type="AlphaFoldDB" id="A0A644YR47"/>
<evidence type="ECO:0000313" key="2">
    <source>
        <dbReference type="EMBL" id="MPM30767.1"/>
    </source>
</evidence>
<evidence type="ECO:0000256" key="1">
    <source>
        <dbReference type="SAM" id="MobiDB-lite"/>
    </source>
</evidence>
<accession>A0A644YR47</accession>